<comment type="caution">
    <text evidence="3">The sequence shown here is derived from an EMBL/GenBank/DDBJ whole genome shotgun (WGS) entry which is preliminary data.</text>
</comment>
<evidence type="ECO:0000313" key="3">
    <source>
        <dbReference type="EMBL" id="OKL57207.1"/>
    </source>
</evidence>
<evidence type="ECO:0000256" key="2">
    <source>
        <dbReference type="SAM" id="Phobius"/>
    </source>
</evidence>
<dbReference type="AlphaFoldDB" id="A0A225AUQ7"/>
<gene>
    <name evidence="3" type="ORF">UA08_07365</name>
</gene>
<feature type="transmembrane region" description="Helical" evidence="2">
    <location>
        <begin position="39"/>
        <end position="61"/>
    </location>
</feature>
<dbReference type="Pfam" id="PF11807">
    <property type="entry name" value="UstYa"/>
    <property type="match status" value="1"/>
</dbReference>
<dbReference type="EMBL" id="LFMY01000012">
    <property type="protein sequence ID" value="OKL57207.1"/>
    <property type="molecule type" value="Genomic_DNA"/>
</dbReference>
<dbReference type="GO" id="GO:0043386">
    <property type="term" value="P:mycotoxin biosynthetic process"/>
    <property type="evidence" value="ECO:0007669"/>
    <property type="project" value="InterPro"/>
</dbReference>
<dbReference type="STRING" id="1441469.A0A225AUQ7"/>
<reference evidence="3 4" key="1">
    <citation type="submission" date="2015-06" db="EMBL/GenBank/DDBJ databases">
        <title>Talaromyces atroroseus IBT 11181 draft genome.</title>
        <authorList>
            <person name="Rasmussen K.B."/>
            <person name="Rasmussen S."/>
            <person name="Petersen B."/>
            <person name="Sicheritz-Ponten T."/>
            <person name="Mortensen U.H."/>
            <person name="Thrane U."/>
        </authorList>
    </citation>
    <scope>NUCLEOTIDE SEQUENCE [LARGE SCALE GENOMIC DNA]</scope>
    <source>
        <strain evidence="3 4">IBT 11181</strain>
    </source>
</reference>
<accession>A0A225AUQ7</accession>
<dbReference type="Proteomes" id="UP000214365">
    <property type="component" value="Unassembled WGS sequence"/>
</dbReference>
<name>A0A225AUQ7_TALAT</name>
<evidence type="ECO:0000256" key="1">
    <source>
        <dbReference type="ARBA" id="ARBA00035112"/>
    </source>
</evidence>
<evidence type="ECO:0000313" key="4">
    <source>
        <dbReference type="Proteomes" id="UP000214365"/>
    </source>
</evidence>
<dbReference type="GeneID" id="31007121"/>
<keyword evidence="2" id="KW-0812">Transmembrane</keyword>
<comment type="similarity">
    <text evidence="1">Belongs to the ustYa family.</text>
</comment>
<organism evidence="3 4">
    <name type="scientific">Talaromyces atroroseus</name>
    <dbReference type="NCBI Taxonomy" id="1441469"/>
    <lineage>
        <taxon>Eukaryota</taxon>
        <taxon>Fungi</taxon>
        <taxon>Dikarya</taxon>
        <taxon>Ascomycota</taxon>
        <taxon>Pezizomycotina</taxon>
        <taxon>Eurotiomycetes</taxon>
        <taxon>Eurotiomycetidae</taxon>
        <taxon>Eurotiales</taxon>
        <taxon>Trichocomaceae</taxon>
        <taxon>Talaromyces</taxon>
        <taxon>Talaromyces sect. Trachyspermi</taxon>
    </lineage>
</organism>
<protein>
    <recommendedName>
        <fullName evidence="5">Tat pathway signal sequence</fullName>
    </recommendedName>
</protein>
<dbReference type="PANTHER" id="PTHR33365">
    <property type="entry name" value="YALI0B05434P"/>
    <property type="match status" value="1"/>
</dbReference>
<dbReference type="RefSeq" id="XP_020117328.1">
    <property type="nucleotide sequence ID" value="XM_020262647.1"/>
</dbReference>
<keyword evidence="4" id="KW-1185">Reference proteome</keyword>
<keyword evidence="2" id="KW-1133">Transmembrane helix</keyword>
<sequence length="300" mass="34657">MGVENLEDEEAYSLLPRQEAHSSTCQCSSASPTLTKRAVYFNVGLCLFSSIITMLFAMYYLPQLRRTVSKNALEEITFYSPVLNELQPNWGPKKLSTLPLASEESIYRRPPPNPEGDAAWDRVSDVGVLHVSREEIIRLGKDPSTTVKAPESWGVGSDRHLVQLDGIHLVHCLDSMRKSLYWNYEYYHPDGIAVSYHSHLSHCMNALLQHLLCKPSVELISYNWVKGQKHPFPDFDINHQCWDYEQLLAWQERHRIPGMEERWSKITRAEDEKLLTWPLLMLEAYNVTAEEAEAMHHYRS</sequence>
<dbReference type="InterPro" id="IPR021765">
    <property type="entry name" value="UstYa-like"/>
</dbReference>
<dbReference type="PANTHER" id="PTHR33365:SF14">
    <property type="entry name" value="TAT PATHWAY SIGNAL SEQUENCE"/>
    <property type="match status" value="1"/>
</dbReference>
<keyword evidence="2" id="KW-0472">Membrane</keyword>
<evidence type="ECO:0008006" key="5">
    <source>
        <dbReference type="Google" id="ProtNLM"/>
    </source>
</evidence>
<dbReference type="OrthoDB" id="3687641at2759"/>
<proteinExistence type="inferred from homology"/>